<gene>
    <name evidence="4" type="ORF">DW054_06460</name>
</gene>
<dbReference type="GO" id="GO:0008270">
    <property type="term" value="F:zinc ion binding"/>
    <property type="evidence" value="ECO:0007669"/>
    <property type="project" value="InterPro"/>
</dbReference>
<dbReference type="RefSeq" id="WP_117657569.1">
    <property type="nucleotide sequence ID" value="NZ_JAQDGW010000014.1"/>
</dbReference>
<dbReference type="Gene3D" id="3.30.70.2330">
    <property type="match status" value="1"/>
</dbReference>
<dbReference type="Proteomes" id="UP000284152">
    <property type="component" value="Unassembled WGS sequence"/>
</dbReference>
<dbReference type="GO" id="GO:0016818">
    <property type="term" value="F:hydrolase activity, acting on acid anhydrides, in phosphorus-containing anhydrides"/>
    <property type="evidence" value="ECO:0007669"/>
    <property type="project" value="InterPro"/>
</dbReference>
<evidence type="ECO:0000256" key="1">
    <source>
        <dbReference type="ARBA" id="ARBA00022723"/>
    </source>
</evidence>
<keyword evidence="1" id="KW-0479">Metal-binding</keyword>
<sequence>MKEQYITITGIKHYYGIIPFEIGRKITCVKEPDNYYDQEAIRCQVKHIGTVGYVANSTYTVAVGTKSAGRIAHKVKKKFKVQVMFVAGNYVICKVVDGLKEKKEHDFELDKEEENFSFN</sequence>
<dbReference type="GO" id="GO:0003677">
    <property type="term" value="F:DNA binding"/>
    <property type="evidence" value="ECO:0007669"/>
    <property type="project" value="UniProtKB-KW"/>
</dbReference>
<dbReference type="InterPro" id="IPR014905">
    <property type="entry name" value="HIRAN"/>
</dbReference>
<evidence type="ECO:0000256" key="2">
    <source>
        <dbReference type="ARBA" id="ARBA00022801"/>
    </source>
</evidence>
<organism evidence="4 5">
    <name type="scientific">Dorea formicigenerans</name>
    <dbReference type="NCBI Taxonomy" id="39486"/>
    <lineage>
        <taxon>Bacteria</taxon>
        <taxon>Bacillati</taxon>
        <taxon>Bacillota</taxon>
        <taxon>Clostridia</taxon>
        <taxon>Lachnospirales</taxon>
        <taxon>Lachnospiraceae</taxon>
        <taxon>Dorea</taxon>
    </lineage>
</organism>
<name>A0A415H7H6_9FIRM</name>
<proteinExistence type="predicted"/>
<evidence type="ECO:0000259" key="3">
    <source>
        <dbReference type="Pfam" id="PF08797"/>
    </source>
</evidence>
<dbReference type="AlphaFoldDB" id="A0A415H7H6"/>
<keyword evidence="2" id="KW-0378">Hydrolase</keyword>
<dbReference type="EMBL" id="QRNS01000008">
    <property type="protein sequence ID" value="RHK64064.1"/>
    <property type="molecule type" value="Genomic_DNA"/>
</dbReference>
<evidence type="ECO:0000313" key="4">
    <source>
        <dbReference type="EMBL" id="RHK64064.1"/>
    </source>
</evidence>
<keyword evidence="4" id="KW-0238">DNA-binding</keyword>
<protein>
    <submittedName>
        <fullName evidence="4">DNA-binding protein</fullName>
    </submittedName>
</protein>
<accession>A0A415H7H6</accession>
<reference evidence="4 5" key="1">
    <citation type="submission" date="2018-08" db="EMBL/GenBank/DDBJ databases">
        <title>A genome reference for cultivated species of the human gut microbiota.</title>
        <authorList>
            <person name="Zou Y."/>
            <person name="Xue W."/>
            <person name="Luo G."/>
        </authorList>
    </citation>
    <scope>NUCLEOTIDE SEQUENCE [LARGE SCALE GENOMIC DNA]</scope>
    <source>
        <strain evidence="4 5">AF42-21</strain>
    </source>
</reference>
<dbReference type="Pfam" id="PF08797">
    <property type="entry name" value="HIRAN"/>
    <property type="match status" value="1"/>
</dbReference>
<comment type="caution">
    <text evidence="4">The sequence shown here is derived from an EMBL/GenBank/DDBJ whole genome shotgun (WGS) entry which is preliminary data.</text>
</comment>
<evidence type="ECO:0000313" key="5">
    <source>
        <dbReference type="Proteomes" id="UP000284152"/>
    </source>
</evidence>
<feature type="domain" description="HIRAN" evidence="3">
    <location>
        <begin position="3"/>
        <end position="57"/>
    </location>
</feature>